<feature type="chain" id="PRO_5036494235" evidence="1">
    <location>
        <begin position="21"/>
        <end position="118"/>
    </location>
</feature>
<keyword evidence="1" id="KW-0732">Signal</keyword>
<reference evidence="2" key="1">
    <citation type="submission" date="2020-05" db="EMBL/GenBank/DDBJ databases">
        <title>Fertoebacter nigrum gen. nov., sp. nov., a new member of the family Rhodobacteraceae.</title>
        <authorList>
            <person name="Szuroczki S."/>
            <person name="Abbaszade G."/>
            <person name="Buni D."/>
            <person name="Schumann P."/>
            <person name="Toth E."/>
        </authorList>
    </citation>
    <scope>NUCLEOTIDE SEQUENCE</scope>
    <source>
        <strain evidence="2">RG-N-1a</strain>
    </source>
</reference>
<feature type="signal peptide" evidence="1">
    <location>
        <begin position="1"/>
        <end position="20"/>
    </location>
</feature>
<dbReference type="AlphaFoldDB" id="A0A8X8H2K2"/>
<evidence type="ECO:0000313" key="3">
    <source>
        <dbReference type="Proteomes" id="UP000484076"/>
    </source>
</evidence>
<dbReference type="RefSeq" id="WP_152825321.1">
    <property type="nucleotide sequence ID" value="NZ_WHUT02000014.1"/>
</dbReference>
<dbReference type="Proteomes" id="UP000484076">
    <property type="component" value="Unassembled WGS sequence"/>
</dbReference>
<name>A0A8X8H2K2_9RHOB</name>
<sequence>MIRTAVVVAICAGLAAPVAAEGLARVQDKSDFVGLVGGKALTRMGITLEVTPDGAITGSAFGKPVTGAWRWNAGLFCRDLYFGKQDLGPNCQVVQTDGATVRFISDEGEGDYADLRLK</sequence>
<accession>A0A8X8H2K2</accession>
<gene>
    <name evidence="2" type="ORF">GEU84_018685</name>
</gene>
<evidence type="ECO:0000313" key="2">
    <source>
        <dbReference type="EMBL" id="NUB46423.1"/>
    </source>
</evidence>
<proteinExistence type="predicted"/>
<comment type="caution">
    <text evidence="2">The sequence shown here is derived from an EMBL/GenBank/DDBJ whole genome shotgun (WGS) entry which is preliminary data.</text>
</comment>
<organism evidence="2 3">
    <name type="scientific">Fertoeibacter niger</name>
    <dbReference type="NCBI Taxonomy" id="2656921"/>
    <lineage>
        <taxon>Bacteria</taxon>
        <taxon>Pseudomonadati</taxon>
        <taxon>Pseudomonadota</taxon>
        <taxon>Alphaproteobacteria</taxon>
        <taxon>Rhodobacterales</taxon>
        <taxon>Paracoccaceae</taxon>
        <taxon>Fertoeibacter</taxon>
    </lineage>
</organism>
<dbReference type="EMBL" id="WHUT02000014">
    <property type="protein sequence ID" value="NUB46423.1"/>
    <property type="molecule type" value="Genomic_DNA"/>
</dbReference>
<evidence type="ECO:0000256" key="1">
    <source>
        <dbReference type="SAM" id="SignalP"/>
    </source>
</evidence>
<keyword evidence="3" id="KW-1185">Reference proteome</keyword>
<protein>
    <submittedName>
        <fullName evidence="2">Dihydrodipicolinate reductase</fullName>
    </submittedName>
</protein>